<protein>
    <submittedName>
        <fullName evidence="2">GNAT family N-acetyltransferase</fullName>
    </submittedName>
</protein>
<dbReference type="InterPro" id="IPR000182">
    <property type="entry name" value="GNAT_dom"/>
</dbReference>
<sequence>MEGTSSSPVGYLEGVYVDEACRHRGHARELLRACEAWAKERGCTEFASDCELDNAASLAFHLHAGFEEANRLICFAKRLQRRRLRQERRRLPGCA</sequence>
<keyword evidence="3" id="KW-1185">Reference proteome</keyword>
<dbReference type="PANTHER" id="PTHR43072">
    <property type="entry name" value="N-ACETYLTRANSFERASE"/>
    <property type="match status" value="1"/>
</dbReference>
<evidence type="ECO:0000313" key="3">
    <source>
        <dbReference type="Proteomes" id="UP000622448"/>
    </source>
</evidence>
<dbReference type="Proteomes" id="UP000622448">
    <property type="component" value="Unassembled WGS sequence"/>
</dbReference>
<gene>
    <name evidence="2" type="ORF">H8S61_09440</name>
</gene>
<dbReference type="SUPFAM" id="SSF55729">
    <property type="entry name" value="Acyl-CoA N-acyltransferases (Nat)"/>
    <property type="match status" value="1"/>
</dbReference>
<organism evidence="2 3">
    <name type="scientific">Eggerthella hominis</name>
    <dbReference type="NCBI Taxonomy" id="2763043"/>
    <lineage>
        <taxon>Bacteria</taxon>
        <taxon>Bacillati</taxon>
        <taxon>Actinomycetota</taxon>
        <taxon>Coriobacteriia</taxon>
        <taxon>Eggerthellales</taxon>
        <taxon>Eggerthellaceae</taxon>
        <taxon>Eggerthella</taxon>
    </lineage>
</organism>
<dbReference type="Pfam" id="PF00583">
    <property type="entry name" value="Acetyltransf_1"/>
    <property type="match status" value="1"/>
</dbReference>
<dbReference type="PROSITE" id="PS51186">
    <property type="entry name" value="GNAT"/>
    <property type="match status" value="1"/>
</dbReference>
<name>A0ABR7BS22_9ACTN</name>
<evidence type="ECO:0000313" key="2">
    <source>
        <dbReference type="EMBL" id="MBC5584418.1"/>
    </source>
</evidence>
<feature type="domain" description="N-acetyltransferase" evidence="1">
    <location>
        <begin position="1"/>
        <end position="92"/>
    </location>
</feature>
<proteinExistence type="predicted"/>
<evidence type="ECO:0000259" key="1">
    <source>
        <dbReference type="PROSITE" id="PS51186"/>
    </source>
</evidence>
<accession>A0ABR7BS22</accession>
<dbReference type="RefSeq" id="WP_186938794.1">
    <property type="nucleotide sequence ID" value="NZ_JACOOA010000003.1"/>
</dbReference>
<dbReference type="Gene3D" id="3.40.630.30">
    <property type="match status" value="1"/>
</dbReference>
<dbReference type="InterPro" id="IPR016181">
    <property type="entry name" value="Acyl_CoA_acyltransferase"/>
</dbReference>
<comment type="caution">
    <text evidence="2">The sequence shown here is derived from an EMBL/GenBank/DDBJ whole genome shotgun (WGS) entry which is preliminary data.</text>
</comment>
<dbReference type="PANTHER" id="PTHR43072:SF60">
    <property type="entry name" value="L-2,4-DIAMINOBUTYRIC ACID ACETYLTRANSFERASE"/>
    <property type="match status" value="1"/>
</dbReference>
<dbReference type="EMBL" id="JACOOA010000003">
    <property type="protein sequence ID" value="MBC5584418.1"/>
    <property type="molecule type" value="Genomic_DNA"/>
</dbReference>
<dbReference type="CDD" id="cd04301">
    <property type="entry name" value="NAT_SF"/>
    <property type="match status" value="1"/>
</dbReference>
<reference evidence="2 3" key="1">
    <citation type="submission" date="2020-08" db="EMBL/GenBank/DDBJ databases">
        <title>Genome public.</title>
        <authorList>
            <person name="Liu C."/>
            <person name="Sun Q."/>
        </authorList>
    </citation>
    <scope>NUCLEOTIDE SEQUENCE [LARGE SCALE GENOMIC DNA]</scope>
    <source>
        <strain evidence="2 3">NSJ-70</strain>
    </source>
</reference>